<feature type="transmembrane region" description="Helical" evidence="1">
    <location>
        <begin position="33"/>
        <end position="53"/>
    </location>
</feature>
<dbReference type="InterPro" id="IPR009724">
    <property type="entry name" value="TMEM70"/>
</dbReference>
<keyword evidence="1" id="KW-0812">Transmembrane</keyword>
<dbReference type="AlphaFoldDB" id="A0A3P3YCB7"/>
<dbReference type="Pfam" id="PF06979">
    <property type="entry name" value="TMEM70"/>
    <property type="match status" value="1"/>
</dbReference>
<dbReference type="InterPro" id="IPR045325">
    <property type="entry name" value="TMEM70/TMEM186/TMEM223"/>
</dbReference>
<keyword evidence="1" id="KW-1133">Transmembrane helix</keyword>
<evidence type="ECO:0000313" key="2">
    <source>
        <dbReference type="EMBL" id="SPQ97818.1"/>
    </source>
</evidence>
<dbReference type="EMBL" id="OVEO01000008">
    <property type="protein sequence ID" value="SPQ97818.1"/>
    <property type="molecule type" value="Genomic_DNA"/>
</dbReference>
<geneLocation type="mitochondrion" evidence="2"/>
<dbReference type="GO" id="GO:0031966">
    <property type="term" value="C:mitochondrial membrane"/>
    <property type="evidence" value="ECO:0007669"/>
    <property type="project" value="TreeGrafter"/>
</dbReference>
<dbReference type="GO" id="GO:0033615">
    <property type="term" value="P:mitochondrial proton-transporting ATP synthase complex assembly"/>
    <property type="evidence" value="ECO:0007669"/>
    <property type="project" value="TreeGrafter"/>
</dbReference>
<protein>
    <submittedName>
        <fullName evidence="2">Uncharacterized protein</fullName>
    </submittedName>
</protein>
<proteinExistence type="predicted"/>
<gene>
    <name evidence="2" type="ORF">PLBR_LOCUS5033</name>
</gene>
<reference evidence="2 3" key="1">
    <citation type="submission" date="2018-03" db="EMBL/GenBank/DDBJ databases">
        <authorList>
            <person name="Fogelqvist J."/>
        </authorList>
    </citation>
    <scope>NUCLEOTIDE SEQUENCE [LARGE SCALE GENOMIC DNA]</scope>
</reference>
<accession>A0A3P3YCB7</accession>
<dbReference type="PANTHER" id="PTHR13281">
    <property type="entry name" value="TRANSMEMBRANE PROTEIN 70, MITOCHONDRIAL"/>
    <property type="match status" value="1"/>
</dbReference>
<organism evidence="2 3">
    <name type="scientific">Plasmodiophora brassicae</name>
    <name type="common">Clubroot disease agent</name>
    <dbReference type="NCBI Taxonomy" id="37360"/>
    <lineage>
        <taxon>Eukaryota</taxon>
        <taxon>Sar</taxon>
        <taxon>Rhizaria</taxon>
        <taxon>Endomyxa</taxon>
        <taxon>Phytomyxea</taxon>
        <taxon>Plasmodiophorida</taxon>
        <taxon>Plasmodiophoridae</taxon>
        <taxon>Plasmodiophora</taxon>
    </lineage>
</organism>
<sequence>MWRRRLLSVAASSPTHGEQLYTGRLSDAVRKLKLLSVSSCAVTVVTSPLFLLLESAASPGIRAAMSAMFLAFSFGTTTALHTVSKRYVTAIYQSGDSGTIDVQTLSLLGRPKTAKFDVAAIRRTETVPFATFVDMKTNRALYIHKEDVQALIDSGKLPAGFGVGGPQLAPSSTSSASM</sequence>
<evidence type="ECO:0000256" key="1">
    <source>
        <dbReference type="SAM" id="Phobius"/>
    </source>
</evidence>
<keyword evidence="1" id="KW-0472">Membrane</keyword>
<dbReference type="Proteomes" id="UP000290189">
    <property type="component" value="Unassembled WGS sequence"/>
</dbReference>
<evidence type="ECO:0000313" key="3">
    <source>
        <dbReference type="Proteomes" id="UP000290189"/>
    </source>
</evidence>
<dbReference type="PANTHER" id="PTHR13281:SF0">
    <property type="entry name" value="TRANSMEMBRANE PROTEIN 70, MITOCHONDRIAL"/>
    <property type="match status" value="1"/>
</dbReference>
<keyword evidence="2" id="KW-0496">Mitochondrion</keyword>
<name>A0A3P3YCB7_PLABS</name>
<feature type="transmembrane region" description="Helical" evidence="1">
    <location>
        <begin position="65"/>
        <end position="83"/>
    </location>
</feature>